<gene>
    <name evidence="2" type="ORF">DGYR_LOCUS860</name>
</gene>
<protein>
    <recommendedName>
        <fullName evidence="1">Enoyl reductase (ER) domain-containing protein</fullName>
    </recommendedName>
</protein>
<dbReference type="SMART" id="SM00829">
    <property type="entry name" value="PKS_ER"/>
    <property type="match status" value="1"/>
</dbReference>
<dbReference type="EMBL" id="CAJFCJ010000001">
    <property type="protein sequence ID" value="CAD5111591.1"/>
    <property type="molecule type" value="Genomic_DNA"/>
</dbReference>
<dbReference type="PANTHER" id="PTHR11695">
    <property type="entry name" value="ALCOHOL DEHYDROGENASE RELATED"/>
    <property type="match status" value="1"/>
</dbReference>
<dbReference type="InterPro" id="IPR013154">
    <property type="entry name" value="ADH-like_N"/>
</dbReference>
<dbReference type="InterPro" id="IPR020843">
    <property type="entry name" value="ER"/>
</dbReference>
<dbReference type="SUPFAM" id="SSF51735">
    <property type="entry name" value="NAD(P)-binding Rossmann-fold domains"/>
    <property type="match status" value="1"/>
</dbReference>
<dbReference type="InterPro" id="IPR036291">
    <property type="entry name" value="NAD(P)-bd_dom_sf"/>
</dbReference>
<dbReference type="OrthoDB" id="48317at2759"/>
<accession>A0A7I8V7F7</accession>
<organism evidence="2 3">
    <name type="scientific">Dimorphilus gyrociliatus</name>
    <dbReference type="NCBI Taxonomy" id="2664684"/>
    <lineage>
        <taxon>Eukaryota</taxon>
        <taxon>Metazoa</taxon>
        <taxon>Spiralia</taxon>
        <taxon>Lophotrochozoa</taxon>
        <taxon>Annelida</taxon>
        <taxon>Polychaeta</taxon>
        <taxon>Polychaeta incertae sedis</taxon>
        <taxon>Dinophilidae</taxon>
        <taxon>Dimorphilus</taxon>
    </lineage>
</organism>
<dbReference type="CDD" id="cd08267">
    <property type="entry name" value="MDR1"/>
    <property type="match status" value="1"/>
</dbReference>
<keyword evidence="3" id="KW-1185">Reference proteome</keyword>
<dbReference type="GO" id="GO:0016491">
    <property type="term" value="F:oxidoreductase activity"/>
    <property type="evidence" value="ECO:0007669"/>
    <property type="project" value="InterPro"/>
</dbReference>
<dbReference type="SUPFAM" id="SSF50129">
    <property type="entry name" value="GroES-like"/>
    <property type="match status" value="1"/>
</dbReference>
<dbReference type="Gene3D" id="3.40.50.720">
    <property type="entry name" value="NAD(P)-binding Rossmann-like Domain"/>
    <property type="match status" value="1"/>
</dbReference>
<dbReference type="PANTHER" id="PTHR11695:SF648">
    <property type="entry name" value="ZINC-BINDING OXIDOREDUCTASE"/>
    <property type="match status" value="1"/>
</dbReference>
<proteinExistence type="predicted"/>
<dbReference type="InterPro" id="IPR050700">
    <property type="entry name" value="YIM1/Zinc_Alcohol_DH_Fams"/>
</dbReference>
<feature type="domain" description="Enoyl reductase (ER)" evidence="1">
    <location>
        <begin position="10"/>
        <end position="322"/>
    </location>
</feature>
<comment type="caution">
    <text evidence="2">The sequence shown here is derived from an EMBL/GenBank/DDBJ whole genome shotgun (WGS) entry which is preliminary data.</text>
</comment>
<dbReference type="Pfam" id="PF08240">
    <property type="entry name" value="ADH_N"/>
    <property type="match status" value="1"/>
</dbReference>
<dbReference type="AlphaFoldDB" id="A0A7I8V7F7"/>
<dbReference type="Proteomes" id="UP000549394">
    <property type="component" value="Unassembled WGS sequence"/>
</dbReference>
<sequence>MKAMTCNGYGPADRVFELKTIPKPIPKANEVLIKILATVVTSGDCKLRGFRGIPPSFWLPSRLMFGLRSPRQPIWGLLFSGEIEQIGKDVKLFKEGDQVYGSTEFGFGTYAQYKCLPETACISKKPENLSHEETVSIPFGLETAIHFLRKANIEKGQKVLIYGASGAVGTAAVQLAKHYGAEVTGVCSTTNMEMVKSLGADYVIDYTKEDFTENGVRYDIIFETVGKKSYSSCKYSLQSNGYFLMAVFAMYEICQMLWRKVVGGPKVICSVAGAVLEYYDLMRELAESGKVVPVIDRCYSLEEIPQAHIYVEGGHKKGNVVIKVDHEQKDEE</sequence>
<evidence type="ECO:0000313" key="3">
    <source>
        <dbReference type="Proteomes" id="UP000549394"/>
    </source>
</evidence>
<evidence type="ECO:0000259" key="1">
    <source>
        <dbReference type="SMART" id="SM00829"/>
    </source>
</evidence>
<dbReference type="Gene3D" id="3.90.180.10">
    <property type="entry name" value="Medium-chain alcohol dehydrogenases, catalytic domain"/>
    <property type="match status" value="1"/>
</dbReference>
<evidence type="ECO:0000313" key="2">
    <source>
        <dbReference type="EMBL" id="CAD5111591.1"/>
    </source>
</evidence>
<dbReference type="InterPro" id="IPR011032">
    <property type="entry name" value="GroES-like_sf"/>
</dbReference>
<name>A0A7I8V7F7_9ANNE</name>
<reference evidence="2 3" key="1">
    <citation type="submission" date="2020-08" db="EMBL/GenBank/DDBJ databases">
        <authorList>
            <person name="Hejnol A."/>
        </authorList>
    </citation>
    <scope>NUCLEOTIDE SEQUENCE [LARGE SCALE GENOMIC DNA]</scope>
</reference>
<dbReference type="Pfam" id="PF13602">
    <property type="entry name" value="ADH_zinc_N_2"/>
    <property type="match status" value="1"/>
</dbReference>